<sequence>MGVSLSTLCHHKVIKFITNFRDKDMAKDTMRVEMEEEEIAMEEEDSEEEEMVDKVDQHVLTMGRVHYLVNSLLQVQTENEGEIVKADEIVLEDDLEFDEEMKGEEFEQGEISKDFREEEYDGFHLEMRLLLSRDKRERDVSEKNLRMRDHYILRGDHLFIRDKRGPPRRVICDRNRQIDVIAALHDGPVGGHKDFVTTIKKVTELYFLEGMYGMIRKYCKSCVHCQIRSPIRYKEPPHPRYMKDVGAVIHLDLLAMILGLESYNYIFDVQDNLTGFVDGKVIRTKTGAVLTECIKEYYLRYPLVVEFTMDRGSEFTCREVKELLDDLGVIAKYTTRVHPQANAPVERRHSTITNLLAKWTVGKPTLWPKFLRTVFFVENITVTKTTGYAPATLWEDCEWFHEGEAEVADKLEKMEEGKRRELEIPIQKLQDRIREKTELLTQGVASHVPEILKEIQRLRAREEKKDMQWTRMEKEVESLKAEIEKTKIERGKLEVKVEALSTTLDNKSKEVETGKMKRKRLEREDGKLEAKVSEQGKVIESEKSERK</sequence>
<keyword evidence="5" id="KW-1185">Reference proteome</keyword>
<dbReference type="GO" id="GO:0015074">
    <property type="term" value="P:DNA integration"/>
    <property type="evidence" value="ECO:0007669"/>
    <property type="project" value="InterPro"/>
</dbReference>
<dbReference type="InterPro" id="IPR050951">
    <property type="entry name" value="Retrovirus_Pol_polyprotein"/>
</dbReference>
<organism evidence="4 5">
    <name type="scientific">Chara braunii</name>
    <name type="common">Braun's stonewort</name>
    <dbReference type="NCBI Taxonomy" id="69332"/>
    <lineage>
        <taxon>Eukaryota</taxon>
        <taxon>Viridiplantae</taxon>
        <taxon>Streptophyta</taxon>
        <taxon>Charophyceae</taxon>
        <taxon>Charales</taxon>
        <taxon>Characeae</taxon>
        <taxon>Chara</taxon>
    </lineage>
</organism>
<dbReference type="PROSITE" id="PS50994">
    <property type="entry name" value="INTEGRASE"/>
    <property type="match status" value="1"/>
</dbReference>
<name>A0A388M1Q1_CHABU</name>
<dbReference type="Pfam" id="PF17921">
    <property type="entry name" value="Integrase_H2C2"/>
    <property type="match status" value="1"/>
</dbReference>
<evidence type="ECO:0000313" key="5">
    <source>
        <dbReference type="Proteomes" id="UP000265515"/>
    </source>
</evidence>
<dbReference type="InterPro" id="IPR001584">
    <property type="entry name" value="Integrase_cat-core"/>
</dbReference>
<gene>
    <name evidence="4" type="ORF">CBR_g47951</name>
</gene>
<dbReference type="InterPro" id="IPR041588">
    <property type="entry name" value="Integrase_H2C2"/>
</dbReference>
<dbReference type="InterPro" id="IPR036397">
    <property type="entry name" value="RNaseH_sf"/>
</dbReference>
<dbReference type="GO" id="GO:0003676">
    <property type="term" value="F:nucleic acid binding"/>
    <property type="evidence" value="ECO:0007669"/>
    <property type="project" value="InterPro"/>
</dbReference>
<keyword evidence="1" id="KW-0175">Coiled coil</keyword>
<evidence type="ECO:0000259" key="3">
    <source>
        <dbReference type="PROSITE" id="PS50994"/>
    </source>
</evidence>
<proteinExistence type="predicted"/>
<dbReference type="EMBL" id="BFEA01000675">
    <property type="protein sequence ID" value="GBG88481.1"/>
    <property type="molecule type" value="Genomic_DNA"/>
</dbReference>
<reference evidence="4 5" key="1">
    <citation type="journal article" date="2018" name="Cell">
        <title>The Chara Genome: Secondary Complexity and Implications for Plant Terrestrialization.</title>
        <authorList>
            <person name="Nishiyama T."/>
            <person name="Sakayama H."/>
            <person name="Vries J.D."/>
            <person name="Buschmann H."/>
            <person name="Saint-Marcoux D."/>
            <person name="Ullrich K.K."/>
            <person name="Haas F.B."/>
            <person name="Vanderstraeten L."/>
            <person name="Becker D."/>
            <person name="Lang D."/>
            <person name="Vosolsobe S."/>
            <person name="Rombauts S."/>
            <person name="Wilhelmsson P.K.I."/>
            <person name="Janitza P."/>
            <person name="Kern R."/>
            <person name="Heyl A."/>
            <person name="Rumpler F."/>
            <person name="Villalobos L.I.A.C."/>
            <person name="Clay J.M."/>
            <person name="Skokan R."/>
            <person name="Toyoda A."/>
            <person name="Suzuki Y."/>
            <person name="Kagoshima H."/>
            <person name="Schijlen E."/>
            <person name="Tajeshwar N."/>
            <person name="Catarino B."/>
            <person name="Hetherington A.J."/>
            <person name="Saltykova A."/>
            <person name="Bonnot C."/>
            <person name="Breuninger H."/>
            <person name="Symeonidi A."/>
            <person name="Radhakrishnan G.V."/>
            <person name="Van Nieuwerburgh F."/>
            <person name="Deforce D."/>
            <person name="Chang C."/>
            <person name="Karol K.G."/>
            <person name="Hedrich R."/>
            <person name="Ulvskov P."/>
            <person name="Glockner G."/>
            <person name="Delwiche C.F."/>
            <person name="Petrasek J."/>
            <person name="Van de Peer Y."/>
            <person name="Friml J."/>
            <person name="Beilby M."/>
            <person name="Dolan L."/>
            <person name="Kohara Y."/>
            <person name="Sugano S."/>
            <person name="Fujiyama A."/>
            <person name="Delaux P.-M."/>
            <person name="Quint M."/>
            <person name="TheiBen G."/>
            <person name="Hagemann M."/>
            <person name="Harholt J."/>
            <person name="Dunand C."/>
            <person name="Zachgo S."/>
            <person name="Langdale J."/>
            <person name="Maumus F."/>
            <person name="Straeten D.V.D."/>
            <person name="Gould S.B."/>
            <person name="Rensing S.A."/>
        </authorList>
    </citation>
    <scope>NUCLEOTIDE SEQUENCE [LARGE SCALE GENOMIC DNA]</scope>
    <source>
        <strain evidence="4 5">S276</strain>
    </source>
</reference>
<feature type="region of interest" description="Disordered" evidence="2">
    <location>
        <begin position="503"/>
        <end position="547"/>
    </location>
</feature>
<feature type="compositionally biased region" description="Basic and acidic residues" evidence="2">
    <location>
        <begin position="506"/>
        <end position="547"/>
    </location>
</feature>
<comment type="caution">
    <text evidence="4">The sequence shown here is derived from an EMBL/GenBank/DDBJ whole genome shotgun (WGS) entry which is preliminary data.</text>
</comment>
<dbReference type="AlphaFoldDB" id="A0A388M1Q1"/>
<dbReference type="SUPFAM" id="SSF53098">
    <property type="entry name" value="Ribonuclease H-like"/>
    <property type="match status" value="1"/>
</dbReference>
<evidence type="ECO:0000256" key="2">
    <source>
        <dbReference type="SAM" id="MobiDB-lite"/>
    </source>
</evidence>
<dbReference type="Gene3D" id="3.30.420.10">
    <property type="entry name" value="Ribonuclease H-like superfamily/Ribonuclease H"/>
    <property type="match status" value="1"/>
</dbReference>
<protein>
    <recommendedName>
        <fullName evidence="3">Integrase catalytic domain-containing protein</fullName>
    </recommendedName>
</protein>
<feature type="domain" description="Integrase catalytic" evidence="3">
    <location>
        <begin position="233"/>
        <end position="398"/>
    </location>
</feature>
<dbReference type="Proteomes" id="UP000265515">
    <property type="component" value="Unassembled WGS sequence"/>
</dbReference>
<accession>A0A388M1Q1</accession>
<dbReference type="PANTHER" id="PTHR37984">
    <property type="entry name" value="PROTEIN CBG26694"/>
    <property type="match status" value="1"/>
</dbReference>
<feature type="coiled-coil region" evidence="1">
    <location>
        <begin position="27"/>
        <end position="54"/>
    </location>
</feature>
<dbReference type="Gene3D" id="1.10.340.70">
    <property type="match status" value="1"/>
</dbReference>
<dbReference type="OrthoDB" id="425619at2759"/>
<dbReference type="PANTHER" id="PTHR37984:SF5">
    <property type="entry name" value="PROTEIN NYNRIN-LIKE"/>
    <property type="match status" value="1"/>
</dbReference>
<evidence type="ECO:0000256" key="1">
    <source>
        <dbReference type="SAM" id="Coils"/>
    </source>
</evidence>
<dbReference type="Gramene" id="GBG88481">
    <property type="protein sequence ID" value="GBG88481"/>
    <property type="gene ID" value="CBR_g47951"/>
</dbReference>
<dbReference type="InterPro" id="IPR012337">
    <property type="entry name" value="RNaseH-like_sf"/>
</dbReference>
<evidence type="ECO:0000313" key="4">
    <source>
        <dbReference type="EMBL" id="GBG88481.1"/>
    </source>
</evidence>